<dbReference type="Pfam" id="PF13855">
    <property type="entry name" value="LRR_8"/>
    <property type="match status" value="4"/>
</dbReference>
<dbReference type="InterPro" id="IPR032675">
    <property type="entry name" value="LRR_dom_sf"/>
</dbReference>
<dbReference type="SUPFAM" id="SSF48726">
    <property type="entry name" value="Immunoglobulin"/>
    <property type="match status" value="3"/>
</dbReference>
<keyword evidence="9" id="KW-1015">Disulfide bond</keyword>
<dbReference type="InterPro" id="IPR003598">
    <property type="entry name" value="Ig_sub2"/>
</dbReference>
<organism evidence="15 16">
    <name type="scientific">Zonotrichia albicollis</name>
    <name type="common">White-throated sparrow</name>
    <name type="synonym">Fringilla albicollis</name>
    <dbReference type="NCBI Taxonomy" id="44394"/>
    <lineage>
        <taxon>Eukaryota</taxon>
        <taxon>Metazoa</taxon>
        <taxon>Chordata</taxon>
        <taxon>Craniata</taxon>
        <taxon>Vertebrata</taxon>
        <taxon>Euteleostomi</taxon>
        <taxon>Archelosauria</taxon>
        <taxon>Archosauria</taxon>
        <taxon>Dinosauria</taxon>
        <taxon>Saurischia</taxon>
        <taxon>Theropoda</taxon>
        <taxon>Coelurosauria</taxon>
        <taxon>Aves</taxon>
        <taxon>Neognathae</taxon>
        <taxon>Neoaves</taxon>
        <taxon>Telluraves</taxon>
        <taxon>Australaves</taxon>
        <taxon>Passeriformes</taxon>
        <taxon>Passerellidae</taxon>
        <taxon>Zonotrichia</taxon>
    </lineage>
</organism>
<evidence type="ECO:0000256" key="8">
    <source>
        <dbReference type="ARBA" id="ARBA00023136"/>
    </source>
</evidence>
<keyword evidence="2" id="KW-1003">Cell membrane</keyword>
<feature type="domain" description="Ig-like" evidence="14">
    <location>
        <begin position="706"/>
        <end position="792"/>
    </location>
</feature>
<keyword evidence="6" id="KW-0677">Repeat</keyword>
<evidence type="ECO:0000256" key="3">
    <source>
        <dbReference type="ARBA" id="ARBA00022614"/>
    </source>
</evidence>
<evidence type="ECO:0000256" key="2">
    <source>
        <dbReference type="ARBA" id="ARBA00022475"/>
    </source>
</evidence>
<keyword evidence="16" id="KW-1185">Reference proteome</keyword>
<dbReference type="PRINTS" id="PR00019">
    <property type="entry name" value="LEURICHRPT"/>
</dbReference>
<dbReference type="FunFam" id="2.60.40.10:FF:000161">
    <property type="entry name" value="Leucine rich repeats and immunoglobulin like domains 2"/>
    <property type="match status" value="1"/>
</dbReference>
<evidence type="ECO:0000256" key="13">
    <source>
        <dbReference type="SAM" id="SignalP"/>
    </source>
</evidence>
<keyword evidence="11" id="KW-0393">Immunoglobulin domain</keyword>
<protein>
    <recommendedName>
        <fullName evidence="14">Ig-like domain-containing protein</fullName>
    </recommendedName>
</protein>
<dbReference type="Ensembl" id="ENSZALT00000015952.1">
    <property type="protein sequence ID" value="ENSZALP00000011549.1"/>
    <property type="gene ID" value="ENSZALG00000009739.1"/>
</dbReference>
<dbReference type="InterPro" id="IPR013783">
    <property type="entry name" value="Ig-like_fold"/>
</dbReference>
<dbReference type="InterPro" id="IPR013098">
    <property type="entry name" value="Ig_I-set"/>
</dbReference>
<dbReference type="FunFam" id="2.60.40.10:FF:000224">
    <property type="entry name" value="Leucine rich repeats and immunoglobulin like domains 3"/>
    <property type="match status" value="1"/>
</dbReference>
<comment type="subcellular location">
    <subcellularLocation>
        <location evidence="1">Cell membrane</location>
        <topology evidence="1">Single-pass type I membrane protein</topology>
    </subcellularLocation>
</comment>
<dbReference type="Pfam" id="PF13927">
    <property type="entry name" value="Ig_3"/>
    <property type="match status" value="1"/>
</dbReference>
<dbReference type="PANTHER" id="PTHR45842:SF16">
    <property type="entry name" value="LEUCINE-RICH REPEATS AND IMMUNOGLOBULIN-LIKE DOMAINS 3"/>
    <property type="match status" value="1"/>
</dbReference>
<dbReference type="SMART" id="SM00082">
    <property type="entry name" value="LRRCT"/>
    <property type="match status" value="1"/>
</dbReference>
<evidence type="ECO:0000256" key="5">
    <source>
        <dbReference type="ARBA" id="ARBA00022729"/>
    </source>
</evidence>
<keyword evidence="10" id="KW-0325">Glycoprotein</keyword>
<evidence type="ECO:0000256" key="1">
    <source>
        <dbReference type="ARBA" id="ARBA00004251"/>
    </source>
</evidence>
<evidence type="ECO:0000313" key="16">
    <source>
        <dbReference type="Proteomes" id="UP000694413"/>
    </source>
</evidence>
<feature type="signal peptide" evidence="13">
    <location>
        <begin position="1"/>
        <end position="23"/>
    </location>
</feature>
<dbReference type="GO" id="GO:0005886">
    <property type="term" value="C:plasma membrane"/>
    <property type="evidence" value="ECO:0007669"/>
    <property type="project" value="UniProtKB-SubCell"/>
</dbReference>
<evidence type="ECO:0000256" key="7">
    <source>
        <dbReference type="ARBA" id="ARBA00022989"/>
    </source>
</evidence>
<dbReference type="SMART" id="SM00365">
    <property type="entry name" value="LRR_SD22"/>
    <property type="match status" value="8"/>
</dbReference>
<feature type="transmembrane region" description="Helical" evidence="12">
    <location>
        <begin position="814"/>
        <end position="840"/>
    </location>
</feature>
<dbReference type="InterPro" id="IPR003599">
    <property type="entry name" value="Ig_sub"/>
</dbReference>
<feature type="domain" description="Ig-like" evidence="14">
    <location>
        <begin position="508"/>
        <end position="607"/>
    </location>
</feature>
<feature type="chain" id="PRO_5034475514" description="Ig-like domain-containing protein" evidence="13">
    <location>
        <begin position="24"/>
        <end position="1128"/>
    </location>
</feature>
<name>A0A8D2MNZ0_ZONAL</name>
<evidence type="ECO:0000256" key="12">
    <source>
        <dbReference type="SAM" id="Phobius"/>
    </source>
</evidence>
<dbReference type="InterPro" id="IPR050467">
    <property type="entry name" value="LRFN"/>
</dbReference>
<dbReference type="SUPFAM" id="SSF52058">
    <property type="entry name" value="L domain-like"/>
    <property type="match status" value="1"/>
</dbReference>
<dbReference type="InterPro" id="IPR001611">
    <property type="entry name" value="Leu-rich_rpt"/>
</dbReference>
<evidence type="ECO:0000256" key="11">
    <source>
        <dbReference type="ARBA" id="ARBA00023319"/>
    </source>
</evidence>
<evidence type="ECO:0000256" key="6">
    <source>
        <dbReference type="ARBA" id="ARBA00022737"/>
    </source>
</evidence>
<keyword evidence="8 12" id="KW-0472">Membrane</keyword>
<keyword evidence="3" id="KW-0433">Leucine-rich repeat</keyword>
<dbReference type="AlphaFoldDB" id="A0A8D2MNZ0"/>
<evidence type="ECO:0000259" key="14">
    <source>
        <dbReference type="PROSITE" id="PS50835"/>
    </source>
</evidence>
<evidence type="ECO:0000256" key="9">
    <source>
        <dbReference type="ARBA" id="ARBA00023157"/>
    </source>
</evidence>
<evidence type="ECO:0000256" key="10">
    <source>
        <dbReference type="ARBA" id="ARBA00023180"/>
    </source>
</evidence>
<feature type="domain" description="Ig-like" evidence="14">
    <location>
        <begin position="612"/>
        <end position="701"/>
    </location>
</feature>
<dbReference type="SMART" id="SM00409">
    <property type="entry name" value="IG"/>
    <property type="match status" value="3"/>
</dbReference>
<dbReference type="Pfam" id="PF07679">
    <property type="entry name" value="I-set"/>
    <property type="match status" value="2"/>
</dbReference>
<dbReference type="SMART" id="SM00369">
    <property type="entry name" value="LRR_TYP"/>
    <property type="match status" value="13"/>
</dbReference>
<keyword evidence="5 13" id="KW-0732">Signal</keyword>
<dbReference type="FunFam" id="2.60.40.10:FF:000150">
    <property type="entry name" value="Leucine rich repeats and immunoglobulin like domains 3"/>
    <property type="match status" value="1"/>
</dbReference>
<evidence type="ECO:0000313" key="15">
    <source>
        <dbReference type="Ensembl" id="ENSZALP00000011549.1"/>
    </source>
</evidence>
<dbReference type="CDD" id="cd05763">
    <property type="entry name" value="IgI_LRIG1-like"/>
    <property type="match status" value="1"/>
</dbReference>
<dbReference type="InterPro" id="IPR000483">
    <property type="entry name" value="Cys-rich_flank_reg_C"/>
</dbReference>
<dbReference type="Gene3D" id="2.60.40.10">
    <property type="entry name" value="Immunoglobulins"/>
    <property type="match status" value="3"/>
</dbReference>
<dbReference type="Proteomes" id="UP000694413">
    <property type="component" value="Unassembled WGS sequence"/>
</dbReference>
<dbReference type="InterPro" id="IPR036179">
    <property type="entry name" value="Ig-like_dom_sf"/>
</dbReference>
<dbReference type="FunFam" id="3.80.10.10:FF:000040">
    <property type="entry name" value="Leucine rich repeats and immunoglobulin like domains 2"/>
    <property type="match status" value="1"/>
</dbReference>
<accession>A0A8D2MNZ0</accession>
<dbReference type="FunFam" id="3.80.10.10:FF:000023">
    <property type="entry name" value="Leucine rich repeats and immunoglobulin like domains 3"/>
    <property type="match status" value="1"/>
</dbReference>
<sequence>MLRRPRSALAVLPVLFLLPLLLGGRPAAARAPLPRSCPAPGIISRCRGRPAAARCPAPCRCAGHLVACSRLESSRLPERLPRGAVQLDLSHNKLSSIKTSILDHLHSLQEVKLNNNELEIIPDLGPVSANITLLSLTSNKIANILSEHLKPFQSLETLDLSNNNISELKISSFPSLQLKYLYINSNRITSMEPGTFDNLSTTLQVLKLNRNKISAIPQKMFKLSHLQHLELNRNKIKKIDGLTFQGLPALKSLKLQRNGVTRLMDGAFWGLTNMEVLQLDHNNLTEVTKGWLYGLLMLQQLHLSQNAISRISPDAWEFCQKLSELDLTFNQLARLDDSSFIGLSVLVGLYIGNNKVNYIADCAFKGLSSLQILDLKNNEISWAIEDMNGAFSGLDKLKKLILQGNRIRSITKKAFSGLDALEHLDLSNNAIMSVQGNAFSQMKKLKELHFNTSSLLCDCQLKWLPQWMSENNFQSFVNASCAHPQLLKGRSIFAVSLDGFVCDDFPKPQITVQPETQSAIKGSNLSFVCSAASSSDSPMTFAWKKDNELLQDAEMENYAHLRAQGGEVMEYTTILRLRNVEFSNEGKYQCVISNHFGSSYSVKAKLTVNMLPSFTKIPMDLTIRAGAMARLECAAVGHPVPQIAWQKDGGTDFPAARKRRMHVMPEDDVFFIVDVKIEDTGVYSCTAQNTAGSISANATLTVLETPSFLRPLLDRTVTKGETAVLQCIAGGSPPPRLNWTKDDSPLMVTERHFFAAGNQLLIIVDADVEDAGKYTCEMSNTLGTERGNIRLNVIPTPTCDSPQNVAPSLDDDGWATVGIVIIAVVCCVVGTSLVWVVIIYHTRRRNEDCSITNTDETNLPADIPSYLSSQGTLAERQDGYGSSENGSHHQFLSSSTGGYFLQQRDSNGICHLDNSSETDLEGVADPFLCHYLGTSGTLYLKGSAYSSDAFETYGTSCSPDQRTAGLGLYESGYLKKKECCQYSPPQEDPFDQCVGIIGTQATSSRLMNSIYTQNEGTGLKSRSLNSDTFDLNRSLDPSSIMSKSTFMGTFGKPLWRPQLDSLSSCRQPANCQPKTSHNNHHVSLDFDAEADEEGKERTVSRGENSFYTCKQSFENFRTSAFQSSDSDT</sequence>
<dbReference type="PANTHER" id="PTHR45842">
    <property type="entry name" value="SYNAPTIC ADHESION-LIKE MOLECULE SALM"/>
    <property type="match status" value="1"/>
</dbReference>
<reference evidence="15" key="2">
    <citation type="submission" date="2025-09" db="UniProtKB">
        <authorList>
            <consortium name="Ensembl"/>
        </authorList>
    </citation>
    <scope>IDENTIFICATION</scope>
</reference>
<dbReference type="PROSITE" id="PS51450">
    <property type="entry name" value="LRR"/>
    <property type="match status" value="4"/>
</dbReference>
<keyword evidence="4 12" id="KW-0812">Transmembrane</keyword>
<reference evidence="15" key="1">
    <citation type="submission" date="2025-08" db="UniProtKB">
        <authorList>
            <consortium name="Ensembl"/>
        </authorList>
    </citation>
    <scope>IDENTIFICATION</scope>
</reference>
<dbReference type="SMART" id="SM00408">
    <property type="entry name" value="IGc2"/>
    <property type="match status" value="3"/>
</dbReference>
<dbReference type="PROSITE" id="PS50835">
    <property type="entry name" value="IG_LIKE"/>
    <property type="match status" value="3"/>
</dbReference>
<dbReference type="InterPro" id="IPR007110">
    <property type="entry name" value="Ig-like_dom"/>
</dbReference>
<dbReference type="Gene3D" id="3.80.10.10">
    <property type="entry name" value="Ribonuclease Inhibitor"/>
    <property type="match status" value="2"/>
</dbReference>
<dbReference type="InterPro" id="IPR003591">
    <property type="entry name" value="Leu-rich_rpt_typical-subtyp"/>
</dbReference>
<keyword evidence="7 12" id="KW-1133">Transmembrane helix</keyword>
<proteinExistence type="predicted"/>
<evidence type="ECO:0000256" key="4">
    <source>
        <dbReference type="ARBA" id="ARBA00022692"/>
    </source>
</evidence>